<name>A0A1C3MYW3_9ACTN</name>
<feature type="transmembrane region" description="Helical" evidence="1">
    <location>
        <begin position="204"/>
        <end position="229"/>
    </location>
</feature>
<feature type="transmembrane region" description="Helical" evidence="1">
    <location>
        <begin position="170"/>
        <end position="188"/>
    </location>
</feature>
<keyword evidence="3" id="KW-1185">Reference proteome</keyword>
<reference evidence="3" key="1">
    <citation type="submission" date="2016-06" db="EMBL/GenBank/DDBJ databases">
        <authorList>
            <person name="Varghese N."/>
        </authorList>
    </citation>
    <scope>NUCLEOTIDE SEQUENCE [LARGE SCALE GENOMIC DNA]</scope>
    <source>
        <strain evidence="3">DSM 45344</strain>
    </source>
</reference>
<dbReference type="OrthoDB" id="4775568at2"/>
<dbReference type="RefSeq" id="WP_091588766.1">
    <property type="nucleotide sequence ID" value="NZ_JBHRWG010000003.1"/>
</dbReference>
<keyword evidence="1" id="KW-0472">Membrane</keyword>
<sequence>MTSQRVRTLGRRLPALTAVGLPWALLLLWLLWAGLAWWSAPREVPVDELDRDLAAGRVITFQRTDGWNDDALWGDAPEPRYGADQGGVVAWTLPNGQVRYTYDGGPQGWSDPGPSARDARLTATAQVWRADGAPAHRVSDAAVLTAMAIGLIWLFVLVNGRPPRVGTRWYWFWVGLLPFGVGVLAWVYRERWRPAPERAARHSGWWGLCVLILGAIGLSVLVAGLRALLGGTVVPG</sequence>
<keyword evidence="1" id="KW-0812">Transmembrane</keyword>
<proteinExistence type="predicted"/>
<keyword evidence="1" id="KW-1133">Transmembrane helix</keyword>
<feature type="transmembrane region" description="Helical" evidence="1">
    <location>
        <begin position="141"/>
        <end position="158"/>
    </location>
</feature>
<evidence type="ECO:0000313" key="2">
    <source>
        <dbReference type="EMBL" id="SBV25522.1"/>
    </source>
</evidence>
<dbReference type="EMBL" id="LT598496">
    <property type="protein sequence ID" value="SBV25522.1"/>
    <property type="molecule type" value="Genomic_DNA"/>
</dbReference>
<organism evidence="2 3">
    <name type="scientific">Micromonospora krabiensis</name>
    <dbReference type="NCBI Taxonomy" id="307121"/>
    <lineage>
        <taxon>Bacteria</taxon>
        <taxon>Bacillati</taxon>
        <taxon>Actinomycetota</taxon>
        <taxon>Actinomycetes</taxon>
        <taxon>Micromonosporales</taxon>
        <taxon>Micromonosporaceae</taxon>
        <taxon>Micromonospora</taxon>
    </lineage>
</organism>
<dbReference type="STRING" id="307121.GA0070620_0999"/>
<evidence type="ECO:0000313" key="3">
    <source>
        <dbReference type="Proteomes" id="UP000199393"/>
    </source>
</evidence>
<dbReference type="AlphaFoldDB" id="A0A1C3MYW3"/>
<feature type="transmembrane region" description="Helical" evidence="1">
    <location>
        <begin position="21"/>
        <end position="40"/>
    </location>
</feature>
<dbReference type="Proteomes" id="UP000199393">
    <property type="component" value="Chromosome I"/>
</dbReference>
<accession>A0A1C3MYW3</accession>
<gene>
    <name evidence="2" type="ORF">GA0070620_0999</name>
</gene>
<evidence type="ECO:0000256" key="1">
    <source>
        <dbReference type="SAM" id="Phobius"/>
    </source>
</evidence>
<protein>
    <submittedName>
        <fullName evidence="2">Uncharacterized protein</fullName>
    </submittedName>
</protein>